<dbReference type="Proteomes" id="UP000032067">
    <property type="component" value="Unassembled WGS sequence"/>
</dbReference>
<dbReference type="PROSITE" id="PS51819">
    <property type="entry name" value="VOC"/>
    <property type="match status" value="1"/>
</dbReference>
<evidence type="ECO:0000259" key="1">
    <source>
        <dbReference type="PROSITE" id="PS51819"/>
    </source>
</evidence>
<organism evidence="2 3">
    <name type="scientific">Variovorax paradoxus</name>
    <dbReference type="NCBI Taxonomy" id="34073"/>
    <lineage>
        <taxon>Bacteria</taxon>
        <taxon>Pseudomonadati</taxon>
        <taxon>Pseudomonadota</taxon>
        <taxon>Betaproteobacteria</taxon>
        <taxon>Burkholderiales</taxon>
        <taxon>Comamonadaceae</taxon>
        <taxon>Variovorax</taxon>
    </lineage>
</organism>
<protein>
    <submittedName>
        <fullName evidence="2">Glyoxalase</fullName>
    </submittedName>
</protein>
<feature type="domain" description="VOC" evidence="1">
    <location>
        <begin position="3"/>
        <end position="120"/>
    </location>
</feature>
<dbReference type="PANTHER" id="PTHR33993">
    <property type="entry name" value="GLYOXALASE-RELATED"/>
    <property type="match status" value="1"/>
</dbReference>
<name>A0A0D0LBM7_VARPD</name>
<dbReference type="PANTHER" id="PTHR33993:SF2">
    <property type="entry name" value="VOC DOMAIN-CONTAINING PROTEIN"/>
    <property type="match status" value="1"/>
</dbReference>
<dbReference type="InterPro" id="IPR052164">
    <property type="entry name" value="Anthracycline_SecMetBiosynth"/>
</dbReference>
<comment type="caution">
    <text evidence="2">The sequence shown here is derived from an EMBL/GenBank/DDBJ whole genome shotgun (WGS) entry which is preliminary data.</text>
</comment>
<dbReference type="OrthoDB" id="8776491at2"/>
<dbReference type="EMBL" id="JXQQ01000009">
    <property type="protein sequence ID" value="KIQ35612.1"/>
    <property type="molecule type" value="Genomic_DNA"/>
</dbReference>
<dbReference type="SUPFAM" id="SSF54593">
    <property type="entry name" value="Glyoxalase/Bleomycin resistance protein/Dihydroxybiphenyl dioxygenase"/>
    <property type="match status" value="1"/>
</dbReference>
<dbReference type="Pfam" id="PF00903">
    <property type="entry name" value="Glyoxalase"/>
    <property type="match status" value="1"/>
</dbReference>
<evidence type="ECO:0000313" key="2">
    <source>
        <dbReference type="EMBL" id="KIQ35612.1"/>
    </source>
</evidence>
<dbReference type="InterPro" id="IPR029068">
    <property type="entry name" value="Glyas_Bleomycin-R_OHBP_Dase"/>
</dbReference>
<sequence>MNPVSYFEIPVLDMGRAIRFYVAVFGYAFERATVDGNDMAFFPHADDGNGASGALAKGDSYLPGKSGARIYFSVSDIQATLAKAIEAGGTVLYPQTEVDAFGFVAEIEDPEGNCIALHAAPRASS</sequence>
<dbReference type="CDD" id="cd07247">
    <property type="entry name" value="SgaA_N_like"/>
    <property type="match status" value="1"/>
</dbReference>
<evidence type="ECO:0000313" key="3">
    <source>
        <dbReference type="Proteomes" id="UP000032067"/>
    </source>
</evidence>
<accession>A0A0D0LBM7</accession>
<dbReference type="RefSeq" id="WP_042577613.1">
    <property type="nucleotide sequence ID" value="NZ_JXQQ01000009.1"/>
</dbReference>
<reference evidence="2 3" key="1">
    <citation type="submission" date="2014-12" db="EMBL/GenBank/DDBJ databases">
        <title>16Stimator: statistical estimation of ribosomal gene copy numbers from draft genome assemblies.</title>
        <authorList>
            <person name="Perisin M.A."/>
            <person name="Vetter M."/>
            <person name="Gilbert J.A."/>
            <person name="Bergelson J."/>
        </authorList>
    </citation>
    <scope>NUCLEOTIDE SEQUENCE [LARGE SCALE GENOMIC DNA]</scope>
    <source>
        <strain evidence="2 3">MEDvA23</strain>
    </source>
</reference>
<proteinExistence type="predicted"/>
<dbReference type="Gene3D" id="3.10.180.10">
    <property type="entry name" value="2,3-Dihydroxybiphenyl 1,2-Dioxygenase, domain 1"/>
    <property type="match status" value="1"/>
</dbReference>
<dbReference type="InterPro" id="IPR004360">
    <property type="entry name" value="Glyas_Fos-R_dOase_dom"/>
</dbReference>
<dbReference type="InterPro" id="IPR037523">
    <property type="entry name" value="VOC_core"/>
</dbReference>
<dbReference type="AlphaFoldDB" id="A0A0D0LBM7"/>
<gene>
    <name evidence="2" type="ORF">RT97_04675</name>
</gene>